<evidence type="ECO:0000313" key="1">
    <source>
        <dbReference type="EMBL" id="CAG4883901.1"/>
    </source>
</evidence>
<reference evidence="1" key="1">
    <citation type="submission" date="2021-04" db="EMBL/GenBank/DDBJ databases">
        <authorList>
            <person name="Hornung B."/>
        </authorList>
    </citation>
    <scope>NUCLEOTIDE SEQUENCE</scope>
    <source>
        <strain evidence="1">G5G6</strain>
    </source>
</reference>
<sequence>MGSAMNLRRPSLKPSRMLFVATSMTRETRQRHLECEAWVDKPSPCDAYGDPEFVKAITAFTPMSRVADAREIKGTVLYLASAASSYTTRLLLVTDGGRMAK</sequence>
<dbReference type="Pfam" id="PF13561">
    <property type="entry name" value="adh_short_C2"/>
    <property type="match status" value="1"/>
</dbReference>
<dbReference type="Proteomes" id="UP000742786">
    <property type="component" value="Unassembled WGS sequence"/>
</dbReference>
<keyword evidence="2" id="KW-1185">Reference proteome</keyword>
<dbReference type="SUPFAM" id="SSF51735">
    <property type="entry name" value="NAD(P)-binding Rossmann-fold domains"/>
    <property type="match status" value="1"/>
</dbReference>
<dbReference type="InterPro" id="IPR036291">
    <property type="entry name" value="NAD(P)-bd_dom_sf"/>
</dbReference>
<protein>
    <recommendedName>
        <fullName evidence="3">SDR family oxidoreductase</fullName>
    </recommendedName>
</protein>
<comment type="caution">
    <text evidence="1">The sequence shown here is derived from an EMBL/GenBank/DDBJ whole genome shotgun (WGS) entry which is preliminary data.</text>
</comment>
<evidence type="ECO:0008006" key="3">
    <source>
        <dbReference type="Google" id="ProtNLM"/>
    </source>
</evidence>
<gene>
    <name evidence="1" type="ORF">GTOL_11784</name>
</gene>
<evidence type="ECO:0000313" key="2">
    <source>
        <dbReference type="Proteomes" id="UP000742786"/>
    </source>
</evidence>
<dbReference type="InterPro" id="IPR002347">
    <property type="entry name" value="SDR_fam"/>
</dbReference>
<organism evidence="1 2">
    <name type="scientific">Georgfuchsia toluolica</name>
    <dbReference type="NCBI Taxonomy" id="424218"/>
    <lineage>
        <taxon>Bacteria</taxon>
        <taxon>Pseudomonadati</taxon>
        <taxon>Pseudomonadota</taxon>
        <taxon>Betaproteobacteria</taxon>
        <taxon>Nitrosomonadales</taxon>
        <taxon>Sterolibacteriaceae</taxon>
        <taxon>Georgfuchsia</taxon>
    </lineage>
</organism>
<accession>A0A916NHY4</accession>
<dbReference type="EMBL" id="CAJQUM010000001">
    <property type="protein sequence ID" value="CAG4883901.1"/>
    <property type="molecule type" value="Genomic_DNA"/>
</dbReference>
<name>A0A916NHY4_9PROT</name>
<dbReference type="AlphaFoldDB" id="A0A916NHY4"/>
<dbReference type="Gene3D" id="3.40.50.720">
    <property type="entry name" value="NAD(P)-binding Rossmann-like Domain"/>
    <property type="match status" value="1"/>
</dbReference>
<proteinExistence type="predicted"/>